<keyword evidence="1" id="KW-0732">Signal</keyword>
<evidence type="ECO:0000313" key="2">
    <source>
        <dbReference type="EMBL" id="OJF11948.1"/>
    </source>
</evidence>
<organism evidence="2 3">
    <name type="scientific">Couchioplanes caeruleus subsp. caeruleus</name>
    <dbReference type="NCBI Taxonomy" id="56427"/>
    <lineage>
        <taxon>Bacteria</taxon>
        <taxon>Bacillati</taxon>
        <taxon>Actinomycetota</taxon>
        <taxon>Actinomycetes</taxon>
        <taxon>Micromonosporales</taxon>
        <taxon>Micromonosporaceae</taxon>
        <taxon>Couchioplanes</taxon>
    </lineage>
</organism>
<feature type="signal peptide" evidence="1">
    <location>
        <begin position="1"/>
        <end position="29"/>
    </location>
</feature>
<sequence length="152" mass="15054">MLTLTPALTATSATLASFGSAFIAGSTFAALESERGRTRGALARVADVPGLRCGVLGAFRGAGVSIGAVGVGCSVVTSAWSASGMTEGPWGVVAVTAGVGFSIVGVADADMGGRGTMTRQGVGLSDSTSFVMAMKAIEGTAETIQPLTSQYR</sequence>
<reference evidence="2 3" key="1">
    <citation type="submission" date="2016-09" db="EMBL/GenBank/DDBJ databases">
        <title>Couchioplanes caeruleus draft genome sequence.</title>
        <authorList>
            <person name="Sheehan J."/>
            <person name="Caffrey P."/>
        </authorList>
    </citation>
    <scope>NUCLEOTIDE SEQUENCE [LARGE SCALE GENOMIC DNA]</scope>
    <source>
        <strain evidence="2 3">DSM 43634</strain>
    </source>
</reference>
<evidence type="ECO:0000256" key="1">
    <source>
        <dbReference type="SAM" id="SignalP"/>
    </source>
</evidence>
<dbReference type="RefSeq" id="WP_071807486.1">
    <property type="nucleotide sequence ID" value="NZ_MEIA01000257.1"/>
</dbReference>
<protein>
    <submittedName>
        <fullName evidence="2">Uncharacterized protein</fullName>
    </submittedName>
</protein>
<feature type="chain" id="PRO_5038500349" evidence="1">
    <location>
        <begin position="30"/>
        <end position="152"/>
    </location>
</feature>
<dbReference type="EMBL" id="MEIA01000257">
    <property type="protein sequence ID" value="OJF11948.1"/>
    <property type="molecule type" value="Genomic_DNA"/>
</dbReference>
<dbReference type="Proteomes" id="UP000182486">
    <property type="component" value="Unassembled WGS sequence"/>
</dbReference>
<name>A0A1K0GLQ3_9ACTN</name>
<gene>
    <name evidence="2" type="ORF">BG844_23380</name>
</gene>
<comment type="caution">
    <text evidence="2">The sequence shown here is derived from an EMBL/GenBank/DDBJ whole genome shotgun (WGS) entry which is preliminary data.</text>
</comment>
<evidence type="ECO:0000313" key="3">
    <source>
        <dbReference type="Proteomes" id="UP000182486"/>
    </source>
</evidence>
<proteinExistence type="predicted"/>
<dbReference type="AlphaFoldDB" id="A0A1K0GLQ3"/>
<accession>A0A1K0GLQ3</accession>
<keyword evidence="3" id="KW-1185">Reference proteome</keyword>